<dbReference type="Proteomes" id="UP000199399">
    <property type="component" value="Unassembled WGS sequence"/>
</dbReference>
<dbReference type="STRING" id="218672.SAMN04489759_1029"/>
<dbReference type="OrthoDB" id="9795531at2"/>
<reference evidence="2" key="1">
    <citation type="submission" date="2016-10" db="EMBL/GenBank/DDBJ databases">
        <authorList>
            <person name="Varghese N."/>
            <person name="Submissions S."/>
        </authorList>
    </citation>
    <scope>NUCLEOTIDE SEQUENCE [LARGE SCALE GENOMIC DNA]</scope>
    <source>
        <strain evidence="2">DSM 16477</strain>
    </source>
</reference>
<dbReference type="AlphaFoldDB" id="A0A1G7KF90"/>
<organism evidence="1 2">
    <name type="scientific">Sulfitobacter delicatus</name>
    <dbReference type="NCBI Taxonomy" id="218672"/>
    <lineage>
        <taxon>Bacteria</taxon>
        <taxon>Pseudomonadati</taxon>
        <taxon>Pseudomonadota</taxon>
        <taxon>Alphaproteobacteria</taxon>
        <taxon>Rhodobacterales</taxon>
        <taxon>Roseobacteraceae</taxon>
        <taxon>Sulfitobacter</taxon>
    </lineage>
</organism>
<name>A0A1G7KF90_9RHOB</name>
<sequence>MALRFVEHDLTLPAISDEAQRRTGSRVGPITVIEGEVILGAAADQIRQIRPLVGLMKAA</sequence>
<dbReference type="EMBL" id="FNBP01000002">
    <property type="protein sequence ID" value="SDF35938.1"/>
    <property type="molecule type" value="Genomic_DNA"/>
</dbReference>
<evidence type="ECO:0000313" key="1">
    <source>
        <dbReference type="EMBL" id="SDF35938.1"/>
    </source>
</evidence>
<gene>
    <name evidence="1" type="ORF">SAMN04489759_1029</name>
</gene>
<evidence type="ECO:0000313" key="2">
    <source>
        <dbReference type="Proteomes" id="UP000199399"/>
    </source>
</evidence>
<protein>
    <submittedName>
        <fullName evidence="1">Uncharacterized protein</fullName>
    </submittedName>
</protein>
<proteinExistence type="predicted"/>
<keyword evidence="2" id="KW-1185">Reference proteome</keyword>
<accession>A0A1G7KF90</accession>